<dbReference type="KEGG" id="ffu:CLAFUR5_07368"/>
<dbReference type="AlphaFoldDB" id="A0A9Q8UR52"/>
<dbReference type="EMBL" id="CP090168">
    <property type="protein sequence ID" value="UJO19388.1"/>
    <property type="molecule type" value="Genomic_DNA"/>
</dbReference>
<name>A0A9Q8UR52_PASFU</name>
<dbReference type="GeneID" id="71987246"/>
<reference evidence="1" key="1">
    <citation type="submission" date="2021-12" db="EMBL/GenBank/DDBJ databases">
        <authorList>
            <person name="Zaccaron A."/>
            <person name="Stergiopoulos I."/>
        </authorList>
    </citation>
    <scope>NUCLEOTIDE SEQUENCE</scope>
    <source>
        <strain evidence="1">Race5_Kim</strain>
    </source>
</reference>
<gene>
    <name evidence="1" type="ORF">CLAFUR5_07368</name>
</gene>
<reference evidence="1" key="2">
    <citation type="journal article" date="2022" name="Microb. Genom.">
        <title>A chromosome-scale genome assembly of the tomato pathogen Cladosporium fulvum reveals a compartmentalized genome architecture and the presence of a dispensable chromosome.</title>
        <authorList>
            <person name="Zaccaron A.Z."/>
            <person name="Chen L.H."/>
            <person name="Samaras A."/>
            <person name="Stergiopoulos I."/>
        </authorList>
    </citation>
    <scope>NUCLEOTIDE SEQUENCE</scope>
    <source>
        <strain evidence="1">Race5_Kim</strain>
    </source>
</reference>
<evidence type="ECO:0000313" key="1">
    <source>
        <dbReference type="EMBL" id="UJO19388.1"/>
    </source>
</evidence>
<proteinExistence type="predicted"/>
<keyword evidence="2" id="KW-1185">Reference proteome</keyword>
<sequence>MTTTQPTTTFSTINTDVQNYLAKFLDNESLLSMRQVDREASRNVESQFISRFFIEREHLVTVHSMRALADLTTVPFPGFVSESCFGFADLHRRFPEERLIPGEEDQILMMLLTSVAETSFEMQKLTNLCLTKNMMLNSIAPIALKVYPALSTLKKLCLAVDEESFIDDDHGIAAFLAAAPNVTELELVAPEAECFNTVFDNHALESLTLRDVCGYPELYEGLLGPHQASLKRLCLHNSTVMFPNDSWSNVLRYISEHFTLEELEFRELNRGI</sequence>
<protein>
    <submittedName>
        <fullName evidence="1">Uncharacterized protein</fullName>
    </submittedName>
</protein>
<organism evidence="1 2">
    <name type="scientific">Passalora fulva</name>
    <name type="common">Tomato leaf mold</name>
    <name type="synonym">Cladosporium fulvum</name>
    <dbReference type="NCBI Taxonomy" id="5499"/>
    <lineage>
        <taxon>Eukaryota</taxon>
        <taxon>Fungi</taxon>
        <taxon>Dikarya</taxon>
        <taxon>Ascomycota</taxon>
        <taxon>Pezizomycotina</taxon>
        <taxon>Dothideomycetes</taxon>
        <taxon>Dothideomycetidae</taxon>
        <taxon>Mycosphaerellales</taxon>
        <taxon>Mycosphaerellaceae</taxon>
        <taxon>Fulvia</taxon>
    </lineage>
</organism>
<accession>A0A9Q8UR52</accession>
<dbReference type="RefSeq" id="XP_047763754.1">
    <property type="nucleotide sequence ID" value="XM_047906516.1"/>
</dbReference>
<evidence type="ECO:0000313" key="2">
    <source>
        <dbReference type="Proteomes" id="UP000756132"/>
    </source>
</evidence>
<dbReference type="Proteomes" id="UP000756132">
    <property type="component" value="Chromosome 6"/>
</dbReference>